<dbReference type="GO" id="GO:0008233">
    <property type="term" value="F:peptidase activity"/>
    <property type="evidence" value="ECO:0007669"/>
    <property type="project" value="UniProtKB-KW"/>
</dbReference>
<keyword evidence="1" id="KW-1188">Viral release from host cell</keyword>
<gene>
    <name evidence="5" type="ORF">MM415B01367_0021</name>
</gene>
<keyword evidence="3" id="KW-0378">Hydrolase</keyword>
<dbReference type="InterPro" id="IPR054613">
    <property type="entry name" value="Peptidase_S78_dom"/>
</dbReference>
<dbReference type="GO" id="GO:0006508">
    <property type="term" value="P:proteolysis"/>
    <property type="evidence" value="ECO:0007669"/>
    <property type="project" value="UniProtKB-KW"/>
</dbReference>
<dbReference type="Pfam" id="PF04586">
    <property type="entry name" value="Peptidase_S78"/>
    <property type="match status" value="1"/>
</dbReference>
<keyword evidence="2" id="KW-0645">Protease</keyword>
<organism evidence="5">
    <name type="scientific">viral metagenome</name>
    <dbReference type="NCBI Taxonomy" id="1070528"/>
    <lineage>
        <taxon>unclassified sequences</taxon>
        <taxon>metagenomes</taxon>
        <taxon>organismal metagenomes</taxon>
    </lineage>
</organism>
<feature type="domain" description="Prohead serine protease" evidence="4">
    <location>
        <begin position="56"/>
        <end position="152"/>
    </location>
</feature>
<evidence type="ECO:0000256" key="1">
    <source>
        <dbReference type="ARBA" id="ARBA00022612"/>
    </source>
</evidence>
<evidence type="ECO:0000259" key="4">
    <source>
        <dbReference type="Pfam" id="PF04586"/>
    </source>
</evidence>
<name>A0A6M3IN55_9ZZZZ</name>
<dbReference type="AlphaFoldDB" id="A0A6M3IN55"/>
<evidence type="ECO:0000313" key="5">
    <source>
        <dbReference type="EMBL" id="QJA59090.1"/>
    </source>
</evidence>
<protein>
    <submittedName>
        <fullName evidence="5">Putative peptidase</fullName>
    </submittedName>
</protein>
<dbReference type="EMBL" id="MT141353">
    <property type="protein sequence ID" value="QJA59090.1"/>
    <property type="molecule type" value="Genomic_DNA"/>
</dbReference>
<evidence type="ECO:0000256" key="2">
    <source>
        <dbReference type="ARBA" id="ARBA00022670"/>
    </source>
</evidence>
<evidence type="ECO:0000256" key="3">
    <source>
        <dbReference type="ARBA" id="ARBA00022801"/>
    </source>
</evidence>
<reference evidence="5" key="1">
    <citation type="submission" date="2020-03" db="EMBL/GenBank/DDBJ databases">
        <title>The deep terrestrial virosphere.</title>
        <authorList>
            <person name="Holmfeldt K."/>
            <person name="Nilsson E."/>
            <person name="Simone D."/>
            <person name="Lopez-Fernandez M."/>
            <person name="Wu X."/>
            <person name="de Brujin I."/>
            <person name="Lundin D."/>
            <person name="Andersson A."/>
            <person name="Bertilsson S."/>
            <person name="Dopson M."/>
        </authorList>
    </citation>
    <scope>NUCLEOTIDE SEQUENCE</scope>
    <source>
        <strain evidence="5">MM415B01367</strain>
    </source>
</reference>
<proteinExistence type="predicted"/>
<sequence>MDIERKGISVELKDEEEGTFVARIATLNVRDKDNDITKPGAFNKKTVLVSAYMHGSWMGKLPVGKATIQEKGEEVIADGQFNLKTSEGRDTYEAVKFAPELQEWSYGFYPIEANDGTGEDEGARVLKKVDVKEISPVLVGAGVNTAVLAIKSDNMTYADQSEAVLAAVEDLANRTKSLADLRLKEGRVLSSANRNRIQKLMQSLSEVATDLKELLDATEPKDDKALLQAVLLFTKIKQELAEVI</sequence>
<accession>A0A6M3IN55</accession>